<evidence type="ECO:0000313" key="2">
    <source>
        <dbReference type="Proteomes" id="UP001257060"/>
    </source>
</evidence>
<name>A0ABU2G9Q7_9EURY</name>
<dbReference type="RefSeq" id="WP_310922341.1">
    <property type="nucleotide sequence ID" value="NZ_JAMQOP010000001.1"/>
</dbReference>
<protein>
    <submittedName>
        <fullName evidence="1">Uncharacterized protein</fullName>
    </submittedName>
</protein>
<organism evidence="1 2">
    <name type="scientific">Halogeometricum salsisoli</name>
    <dbReference type="NCBI Taxonomy" id="2950536"/>
    <lineage>
        <taxon>Archaea</taxon>
        <taxon>Methanobacteriati</taxon>
        <taxon>Methanobacteriota</taxon>
        <taxon>Stenosarchaea group</taxon>
        <taxon>Halobacteria</taxon>
        <taxon>Halobacteriales</taxon>
        <taxon>Haloferacaceae</taxon>
        <taxon>Halogeometricum</taxon>
    </lineage>
</organism>
<sequence length="97" mass="12275">MHEHEDKDAINQVWKRHFQSEYEETAEYRPVTSRFGRHFFTSFWRFDVDAFEYEEIQYMRGDRVEKMKDRAAMDEYLHPHYDRIERKYRESVFRLNI</sequence>
<dbReference type="EMBL" id="JAMQOP010000001">
    <property type="protein sequence ID" value="MDS0297530.1"/>
    <property type="molecule type" value="Genomic_DNA"/>
</dbReference>
<proteinExistence type="predicted"/>
<gene>
    <name evidence="1" type="ORF">NDI76_02085</name>
</gene>
<comment type="caution">
    <text evidence="1">The sequence shown here is derived from an EMBL/GenBank/DDBJ whole genome shotgun (WGS) entry which is preliminary data.</text>
</comment>
<keyword evidence="2" id="KW-1185">Reference proteome</keyword>
<reference evidence="1 2" key="1">
    <citation type="submission" date="2022-06" db="EMBL/GenBank/DDBJ databases">
        <title>Halogeometricum sp. a new haloarchaeum isolate from saline soil.</title>
        <authorList>
            <person name="Strakova D."/>
            <person name="Galisteo C."/>
            <person name="Sanchez-Porro C."/>
            <person name="Ventosa A."/>
        </authorList>
    </citation>
    <scope>NUCLEOTIDE SEQUENCE [LARGE SCALE GENOMIC DNA]</scope>
    <source>
        <strain evidence="1 2">S1BR25-6</strain>
    </source>
</reference>
<dbReference type="Proteomes" id="UP001257060">
    <property type="component" value="Unassembled WGS sequence"/>
</dbReference>
<accession>A0ABU2G9Q7</accession>
<evidence type="ECO:0000313" key="1">
    <source>
        <dbReference type="EMBL" id="MDS0297530.1"/>
    </source>
</evidence>